<comment type="caution">
    <text evidence="1">The sequence shown here is derived from an EMBL/GenBank/DDBJ whole genome shotgun (WGS) entry which is preliminary data.</text>
</comment>
<accession>A0AAW1MS48</accession>
<dbReference type="PANTHER" id="PTHR33193:SF7">
    <property type="entry name" value="OS06G0686600 PROTEIN"/>
    <property type="match status" value="1"/>
</dbReference>
<gene>
    <name evidence="1" type="ORF">RND81_02G076500</name>
</gene>
<sequence>MTTVDMKMEKSKSYTQYNKFETIFEDEITGKSSTNKNKSYSFNGGQCSNNRGATLGTLSSYDNAEGKRKKRVASYNMFSVERKFKSSVKSSFRWFKSKFSDVNGGCPN</sequence>
<dbReference type="InterPro" id="IPR021899">
    <property type="entry name" value="DUF3511"/>
</dbReference>
<evidence type="ECO:0000313" key="2">
    <source>
        <dbReference type="Proteomes" id="UP001443914"/>
    </source>
</evidence>
<dbReference type="PANTHER" id="PTHR33193">
    <property type="entry name" value="DOMAIN PROTEIN, PUTATIVE (DUF3511)-RELATED"/>
    <property type="match status" value="1"/>
</dbReference>
<keyword evidence="2" id="KW-1185">Reference proteome</keyword>
<dbReference type="EMBL" id="JBDFQZ010000002">
    <property type="protein sequence ID" value="KAK9748733.1"/>
    <property type="molecule type" value="Genomic_DNA"/>
</dbReference>
<protein>
    <submittedName>
        <fullName evidence="1">Uncharacterized protein</fullName>
    </submittedName>
</protein>
<evidence type="ECO:0000313" key="1">
    <source>
        <dbReference type="EMBL" id="KAK9748733.1"/>
    </source>
</evidence>
<name>A0AAW1MS48_SAPOF</name>
<dbReference type="AlphaFoldDB" id="A0AAW1MS48"/>
<reference evidence="1" key="1">
    <citation type="submission" date="2024-03" db="EMBL/GenBank/DDBJ databases">
        <title>WGS assembly of Saponaria officinalis var. Norfolk2.</title>
        <authorList>
            <person name="Jenkins J."/>
            <person name="Shu S."/>
            <person name="Grimwood J."/>
            <person name="Barry K."/>
            <person name="Goodstein D."/>
            <person name="Schmutz J."/>
            <person name="Leebens-Mack J."/>
            <person name="Osbourn A."/>
        </authorList>
    </citation>
    <scope>NUCLEOTIDE SEQUENCE [LARGE SCALE GENOMIC DNA]</scope>
    <source>
        <strain evidence="1">JIC</strain>
    </source>
</reference>
<organism evidence="1 2">
    <name type="scientific">Saponaria officinalis</name>
    <name type="common">Common soapwort</name>
    <name type="synonym">Lychnis saponaria</name>
    <dbReference type="NCBI Taxonomy" id="3572"/>
    <lineage>
        <taxon>Eukaryota</taxon>
        <taxon>Viridiplantae</taxon>
        <taxon>Streptophyta</taxon>
        <taxon>Embryophyta</taxon>
        <taxon>Tracheophyta</taxon>
        <taxon>Spermatophyta</taxon>
        <taxon>Magnoliopsida</taxon>
        <taxon>eudicotyledons</taxon>
        <taxon>Gunneridae</taxon>
        <taxon>Pentapetalae</taxon>
        <taxon>Caryophyllales</taxon>
        <taxon>Caryophyllaceae</taxon>
        <taxon>Caryophylleae</taxon>
        <taxon>Saponaria</taxon>
    </lineage>
</organism>
<proteinExistence type="predicted"/>
<dbReference type="Proteomes" id="UP001443914">
    <property type="component" value="Unassembled WGS sequence"/>
</dbReference>
<dbReference type="Pfam" id="PF12023">
    <property type="entry name" value="DUF3511"/>
    <property type="match status" value="1"/>
</dbReference>